<protein>
    <submittedName>
        <fullName evidence="2">Uncharacterized protein</fullName>
    </submittedName>
</protein>
<evidence type="ECO:0000313" key="3">
    <source>
        <dbReference type="Proteomes" id="UP001157137"/>
    </source>
</evidence>
<comment type="caution">
    <text evidence="2">The sequence shown here is derived from an EMBL/GenBank/DDBJ whole genome shotgun (WGS) entry which is preliminary data.</text>
</comment>
<proteinExistence type="predicted"/>
<dbReference type="EMBL" id="BSRA01000003">
    <property type="protein sequence ID" value="GLV13132.1"/>
    <property type="molecule type" value="Genomic_DNA"/>
</dbReference>
<reference evidence="2" key="1">
    <citation type="submission" date="2023-02" db="EMBL/GenBank/DDBJ databases">
        <title>Proposal of a novel subspecies: Alicyclobacillus hesperidum subspecies aegle.</title>
        <authorList>
            <person name="Goto K."/>
            <person name="Fujii T."/>
            <person name="Yasui K."/>
            <person name="Mochida K."/>
            <person name="Kato-Tanaka Y."/>
            <person name="Morohoshi S."/>
            <person name="An S.Y."/>
            <person name="Kasai H."/>
            <person name="Yokota A."/>
        </authorList>
    </citation>
    <scope>NUCLEOTIDE SEQUENCE</scope>
    <source>
        <strain evidence="2">DSM 12766</strain>
    </source>
</reference>
<name>A0AA37X3Y3_9BACL</name>
<keyword evidence="1" id="KW-1133">Transmembrane helix</keyword>
<dbReference type="Proteomes" id="UP001157137">
    <property type="component" value="Unassembled WGS sequence"/>
</dbReference>
<dbReference type="AlphaFoldDB" id="A0AA37X3Y3"/>
<gene>
    <name evidence="2" type="ORF">Heshes_08160</name>
</gene>
<accession>A0AA37X3Y3</accession>
<feature type="transmembrane region" description="Helical" evidence="1">
    <location>
        <begin position="22"/>
        <end position="42"/>
    </location>
</feature>
<feature type="transmembrane region" description="Helical" evidence="1">
    <location>
        <begin position="105"/>
        <end position="125"/>
    </location>
</feature>
<sequence length="140" mass="15362">MALCIVGELGIAMSTLVSLHSLLFVSIYVFGFGGLVALMYAYMQKIVPFLWFEYRFSKRPERKTAPLIDDMVPRRTALTSMLFYFGGTIVGAIALTVGKGSMVSLASWVSDLAMTGGSMLLFLSLRHVLTIGGKRPDDQL</sequence>
<organism evidence="2 3">
    <name type="scientific">Alicyclobacillus hesperidum</name>
    <dbReference type="NCBI Taxonomy" id="89784"/>
    <lineage>
        <taxon>Bacteria</taxon>
        <taxon>Bacillati</taxon>
        <taxon>Bacillota</taxon>
        <taxon>Bacilli</taxon>
        <taxon>Bacillales</taxon>
        <taxon>Alicyclobacillaceae</taxon>
        <taxon>Alicyclobacillus</taxon>
    </lineage>
</organism>
<keyword evidence="1" id="KW-0472">Membrane</keyword>
<dbReference type="RefSeq" id="WP_284225792.1">
    <property type="nucleotide sequence ID" value="NZ_BSRA01000003.1"/>
</dbReference>
<feature type="transmembrane region" description="Helical" evidence="1">
    <location>
        <begin position="81"/>
        <end position="99"/>
    </location>
</feature>
<keyword evidence="1" id="KW-0812">Transmembrane</keyword>
<evidence type="ECO:0000313" key="2">
    <source>
        <dbReference type="EMBL" id="GLV13132.1"/>
    </source>
</evidence>
<evidence type="ECO:0000256" key="1">
    <source>
        <dbReference type="SAM" id="Phobius"/>
    </source>
</evidence>